<dbReference type="PANTHER" id="PTHR42693">
    <property type="entry name" value="ARYLSULFATASE FAMILY MEMBER"/>
    <property type="match status" value="1"/>
</dbReference>
<dbReference type="PANTHER" id="PTHR42693:SF53">
    <property type="entry name" value="ENDO-4-O-SULFATASE"/>
    <property type="match status" value="1"/>
</dbReference>
<dbReference type="CDD" id="cd16027">
    <property type="entry name" value="SGSH"/>
    <property type="match status" value="1"/>
</dbReference>
<protein>
    <submittedName>
        <fullName evidence="7">Heparan N-sulfatase</fullName>
    </submittedName>
</protein>
<dbReference type="EMBL" id="RQPJ01000003">
    <property type="protein sequence ID" value="RTE54054.1"/>
    <property type="molecule type" value="Genomic_DNA"/>
</dbReference>
<dbReference type="GO" id="GO:0046872">
    <property type="term" value="F:metal ion binding"/>
    <property type="evidence" value="ECO:0007669"/>
    <property type="project" value="UniProtKB-KW"/>
</dbReference>
<proteinExistence type="inferred from homology"/>
<dbReference type="RefSeq" id="WP_126162042.1">
    <property type="nucleotide sequence ID" value="NZ_RQPJ01000003.1"/>
</dbReference>
<evidence type="ECO:0000256" key="3">
    <source>
        <dbReference type="ARBA" id="ARBA00022801"/>
    </source>
</evidence>
<evidence type="ECO:0000256" key="2">
    <source>
        <dbReference type="ARBA" id="ARBA00022723"/>
    </source>
</evidence>
<organism evidence="7 8">
    <name type="scientific">Arenibacter aquaticus</name>
    <dbReference type="NCBI Taxonomy" id="2489054"/>
    <lineage>
        <taxon>Bacteria</taxon>
        <taxon>Pseudomonadati</taxon>
        <taxon>Bacteroidota</taxon>
        <taxon>Flavobacteriia</taxon>
        <taxon>Flavobacteriales</taxon>
        <taxon>Flavobacteriaceae</taxon>
        <taxon>Arenibacter</taxon>
    </lineage>
</organism>
<accession>A0A3S0CP83</accession>
<evidence type="ECO:0000256" key="4">
    <source>
        <dbReference type="ARBA" id="ARBA00022837"/>
    </source>
</evidence>
<dbReference type="InterPro" id="IPR050738">
    <property type="entry name" value="Sulfatase"/>
</dbReference>
<keyword evidence="3" id="KW-0378">Hydrolase</keyword>
<dbReference type="Gene3D" id="3.40.720.10">
    <property type="entry name" value="Alkaline Phosphatase, subunit A"/>
    <property type="match status" value="1"/>
</dbReference>
<dbReference type="InterPro" id="IPR000917">
    <property type="entry name" value="Sulfatase_N"/>
</dbReference>
<dbReference type="InterPro" id="IPR024607">
    <property type="entry name" value="Sulfatase_CS"/>
</dbReference>
<comment type="similarity">
    <text evidence="1">Belongs to the sulfatase family.</text>
</comment>
<gene>
    <name evidence="7" type="ORF">EHW67_09005</name>
</gene>
<dbReference type="PROSITE" id="PS00523">
    <property type="entry name" value="SULFATASE_1"/>
    <property type="match status" value="1"/>
</dbReference>
<dbReference type="SUPFAM" id="SSF53649">
    <property type="entry name" value="Alkaline phosphatase-like"/>
    <property type="match status" value="1"/>
</dbReference>
<sequence>MYKYIKRCFPFVTALFIISCASKKENKNPQVETPNIVFIIADDMAWDDSGAYGHPNIKTPNIDQLAKDGMRFDNAFLTASSCSPSRTSIITGLYPHNTDAEQLHWPLPANKKTFVEELKASGYWTAQAGKWHLGEAIKDRFDLVMDVGTHGFQLSPTGEKTKQIGDGSGCENWVPVLQQRPQDQPFFLWFAAVDPHRPYSEGIIDTPHEQKDVILPPYFPDTEEVREDFVHYYNEITRLDNYVGKVIAELDRQGVTDNTLILLISDNGRPFPRDKTTLYDGGIKTPWVVKWPKVVQAGSSCQNLVSSIDIAPTFLKLAGLEVSPTYEGVDFSPLLTQPEKTSREMIYAEDHWHDYEDYARAIRTKKYKYIKNFYTDLPNTPSADAFVGGTFQSMIKLKEKNQLSEAQMACFTLPRSAEELYDVVNDPFELTNLAGNPLYKNELNTLRSKMKNIRKITKDSLPAFRTPDEFDRETGKSNAFRKRPRPSKIEMKKIILEMNKKNK</sequence>
<keyword evidence="4" id="KW-0106">Calcium</keyword>
<dbReference type="PROSITE" id="PS51257">
    <property type="entry name" value="PROKAR_LIPOPROTEIN"/>
    <property type="match status" value="1"/>
</dbReference>
<dbReference type="InterPro" id="IPR017850">
    <property type="entry name" value="Alkaline_phosphatase_core_sf"/>
</dbReference>
<dbReference type="GO" id="GO:0004065">
    <property type="term" value="F:arylsulfatase activity"/>
    <property type="evidence" value="ECO:0007669"/>
    <property type="project" value="TreeGrafter"/>
</dbReference>
<reference evidence="7 8" key="1">
    <citation type="submission" date="2018-11" db="EMBL/GenBank/DDBJ databases">
        <title>Arenibacter aquaticus sp.nov., a marine bacterium isolated from surface seawater in the South China Sea.</title>
        <authorList>
            <person name="Guo J."/>
            <person name="Sun J."/>
        </authorList>
    </citation>
    <scope>NUCLEOTIDE SEQUENCE [LARGE SCALE GENOMIC DNA]</scope>
    <source>
        <strain evidence="7 8">GUO666</strain>
    </source>
</reference>
<keyword evidence="8" id="KW-1185">Reference proteome</keyword>
<dbReference type="PROSITE" id="PS00149">
    <property type="entry name" value="SULFATASE_2"/>
    <property type="match status" value="1"/>
</dbReference>
<comment type="caution">
    <text evidence="7">The sequence shown here is derived from an EMBL/GenBank/DDBJ whole genome shotgun (WGS) entry which is preliminary data.</text>
</comment>
<evidence type="ECO:0000313" key="8">
    <source>
        <dbReference type="Proteomes" id="UP000267585"/>
    </source>
</evidence>
<dbReference type="Pfam" id="PF00884">
    <property type="entry name" value="Sulfatase"/>
    <property type="match status" value="1"/>
</dbReference>
<evidence type="ECO:0000313" key="7">
    <source>
        <dbReference type="EMBL" id="RTE54054.1"/>
    </source>
</evidence>
<dbReference type="Proteomes" id="UP000267585">
    <property type="component" value="Unassembled WGS sequence"/>
</dbReference>
<name>A0A3S0CP83_9FLAO</name>
<evidence type="ECO:0000256" key="1">
    <source>
        <dbReference type="ARBA" id="ARBA00008779"/>
    </source>
</evidence>
<feature type="region of interest" description="Disordered" evidence="5">
    <location>
        <begin position="467"/>
        <end position="486"/>
    </location>
</feature>
<dbReference type="OrthoDB" id="9789742at2"/>
<dbReference type="AlphaFoldDB" id="A0A3S0CP83"/>
<keyword evidence="2" id="KW-0479">Metal-binding</keyword>
<feature type="domain" description="Sulfatase N-terminal" evidence="6">
    <location>
        <begin position="34"/>
        <end position="319"/>
    </location>
</feature>
<evidence type="ECO:0000259" key="6">
    <source>
        <dbReference type="Pfam" id="PF00884"/>
    </source>
</evidence>
<evidence type="ECO:0000256" key="5">
    <source>
        <dbReference type="SAM" id="MobiDB-lite"/>
    </source>
</evidence>